<sequence>MKSEEMIMPNVYRALGDSTRRHILSMLKQGSKTQKEIVEAFDISQPAIKKHLNILLEEGIISESLNGKYRIYSINHNTLQIAYHEMLQYIGELLDDQLVSLKNYVEKGEFRDEEK</sequence>
<dbReference type="STRING" id="582475.ACZ11_09805"/>
<proteinExistence type="predicted"/>
<dbReference type="NCBIfam" id="NF033788">
    <property type="entry name" value="HTH_metalloreg"/>
    <property type="match status" value="1"/>
</dbReference>
<keyword evidence="3" id="KW-0804">Transcription</keyword>
<dbReference type="PRINTS" id="PR00778">
    <property type="entry name" value="HTHARSR"/>
</dbReference>
<dbReference type="InterPro" id="IPR051081">
    <property type="entry name" value="HTH_MetalResp_TranReg"/>
</dbReference>
<dbReference type="InterPro" id="IPR036390">
    <property type="entry name" value="WH_DNA-bd_sf"/>
</dbReference>
<protein>
    <submittedName>
        <fullName evidence="5">ArsR family transcriptional regulator</fullName>
    </submittedName>
</protein>
<dbReference type="PANTHER" id="PTHR33154">
    <property type="entry name" value="TRANSCRIPTIONAL REGULATOR, ARSR FAMILY"/>
    <property type="match status" value="1"/>
</dbReference>
<evidence type="ECO:0000256" key="3">
    <source>
        <dbReference type="ARBA" id="ARBA00023163"/>
    </source>
</evidence>
<accession>A0A2M9QAP8</accession>
<dbReference type="PANTHER" id="PTHR33154:SF33">
    <property type="entry name" value="TRANSCRIPTIONAL REPRESSOR SDPR"/>
    <property type="match status" value="1"/>
</dbReference>
<dbReference type="InterPro" id="IPR011991">
    <property type="entry name" value="ArsR-like_HTH"/>
</dbReference>
<evidence type="ECO:0000256" key="1">
    <source>
        <dbReference type="ARBA" id="ARBA00023015"/>
    </source>
</evidence>
<dbReference type="SUPFAM" id="SSF46785">
    <property type="entry name" value="Winged helix' DNA-binding domain"/>
    <property type="match status" value="1"/>
</dbReference>
<keyword evidence="1" id="KW-0805">Transcription regulation</keyword>
<dbReference type="GO" id="GO:0003677">
    <property type="term" value="F:DNA binding"/>
    <property type="evidence" value="ECO:0007669"/>
    <property type="project" value="UniProtKB-KW"/>
</dbReference>
<organism evidence="5 6">
    <name type="scientific">Lysinibacillus xylanilyticus</name>
    <dbReference type="NCBI Taxonomy" id="582475"/>
    <lineage>
        <taxon>Bacteria</taxon>
        <taxon>Bacillati</taxon>
        <taxon>Bacillota</taxon>
        <taxon>Bacilli</taxon>
        <taxon>Bacillales</taxon>
        <taxon>Bacillaceae</taxon>
        <taxon>Lysinibacillus</taxon>
    </lineage>
</organism>
<comment type="caution">
    <text evidence="5">The sequence shown here is derived from an EMBL/GenBank/DDBJ whole genome shotgun (WGS) entry which is preliminary data.</text>
</comment>
<name>A0A2M9QAP8_9BACI</name>
<dbReference type="SMART" id="SM00418">
    <property type="entry name" value="HTH_ARSR"/>
    <property type="match status" value="1"/>
</dbReference>
<gene>
    <name evidence="5" type="ORF">CWD94_03790</name>
</gene>
<keyword evidence="2" id="KW-0238">DNA-binding</keyword>
<dbReference type="InterPro" id="IPR036388">
    <property type="entry name" value="WH-like_DNA-bd_sf"/>
</dbReference>
<dbReference type="EMBL" id="PHQY01000321">
    <property type="protein sequence ID" value="PJO45157.1"/>
    <property type="molecule type" value="Genomic_DNA"/>
</dbReference>
<dbReference type="CDD" id="cd00090">
    <property type="entry name" value="HTH_ARSR"/>
    <property type="match status" value="1"/>
</dbReference>
<reference evidence="5 6" key="1">
    <citation type="submission" date="2017-11" db="EMBL/GenBank/DDBJ databases">
        <title>Bacterial isolate from king chilli rhizosphere.</title>
        <authorList>
            <person name="Takhelmayum P."/>
            <person name="Sarangthem I."/>
        </authorList>
    </citation>
    <scope>NUCLEOTIDE SEQUENCE [LARGE SCALE GENOMIC DNA]</scope>
    <source>
        <strain evidence="6">t26</strain>
    </source>
</reference>
<dbReference type="Pfam" id="PF01022">
    <property type="entry name" value="HTH_5"/>
    <property type="match status" value="1"/>
</dbReference>
<evidence type="ECO:0000313" key="5">
    <source>
        <dbReference type="EMBL" id="PJO45157.1"/>
    </source>
</evidence>
<dbReference type="AlphaFoldDB" id="A0A2M9QAP8"/>
<dbReference type="Proteomes" id="UP000232101">
    <property type="component" value="Unassembled WGS sequence"/>
</dbReference>
<dbReference type="Gene3D" id="1.10.10.10">
    <property type="entry name" value="Winged helix-like DNA-binding domain superfamily/Winged helix DNA-binding domain"/>
    <property type="match status" value="1"/>
</dbReference>
<feature type="domain" description="HTH arsR-type" evidence="4">
    <location>
        <begin position="1"/>
        <end position="94"/>
    </location>
</feature>
<dbReference type="InterPro" id="IPR001845">
    <property type="entry name" value="HTH_ArsR_DNA-bd_dom"/>
</dbReference>
<evidence type="ECO:0000256" key="2">
    <source>
        <dbReference type="ARBA" id="ARBA00023125"/>
    </source>
</evidence>
<evidence type="ECO:0000259" key="4">
    <source>
        <dbReference type="PROSITE" id="PS50987"/>
    </source>
</evidence>
<evidence type="ECO:0000313" key="6">
    <source>
        <dbReference type="Proteomes" id="UP000232101"/>
    </source>
</evidence>
<dbReference type="PROSITE" id="PS50987">
    <property type="entry name" value="HTH_ARSR_2"/>
    <property type="match status" value="1"/>
</dbReference>
<dbReference type="GO" id="GO:0003700">
    <property type="term" value="F:DNA-binding transcription factor activity"/>
    <property type="evidence" value="ECO:0007669"/>
    <property type="project" value="InterPro"/>
</dbReference>